<feature type="transmembrane region" description="Helical" evidence="1">
    <location>
        <begin position="261"/>
        <end position="289"/>
    </location>
</feature>
<evidence type="ECO:0000313" key="3">
    <source>
        <dbReference type="Proteomes" id="UP000749040"/>
    </source>
</evidence>
<evidence type="ECO:0000256" key="1">
    <source>
        <dbReference type="SAM" id="Phobius"/>
    </source>
</evidence>
<feature type="transmembrane region" description="Helical" evidence="1">
    <location>
        <begin position="186"/>
        <end position="209"/>
    </location>
</feature>
<keyword evidence="3" id="KW-1185">Reference proteome</keyword>
<feature type="transmembrane region" description="Helical" evidence="1">
    <location>
        <begin position="309"/>
        <end position="331"/>
    </location>
</feature>
<comment type="caution">
    <text evidence="2">The sequence shown here is derived from an EMBL/GenBank/DDBJ whole genome shotgun (WGS) entry which is preliminary data.</text>
</comment>
<gene>
    <name evidence="2" type="ORF">ITX44_32580</name>
</gene>
<sequence length="360" mass="39035">MSTDNPEPTGTAETPRPDVLLMADPGWPTEVAARLKEDLVVLLADMSADVDWQITVESSPLGVVAQSDLPLMVQALNQRLQGRTWDLAVFLTDLPYRDQARPLVAMLSPSDRIALLSLPSLGLFRVSRRVRDATLGVITELLPEGSGGTPVPGRIQYAGQRRNYVLPGARGRLRLLSGMVRANRPWLLFPGLSRALAGVFATAAFGLISSDVWSVSLHLDAVHDAVLMFASIAALVTWLIVDHELWERPSGEIARQRAALYNAATVLTLYIGIACLYAALYILVILTAVFVLTPEALSPVIRHDPSAGYYLSLAWFITSMGTVGGALGVGLEDDNAVRQAAYGERQRQSQRQDTDWPGAG</sequence>
<feature type="transmembrane region" description="Helical" evidence="1">
    <location>
        <begin position="221"/>
        <end position="241"/>
    </location>
</feature>
<dbReference type="RefSeq" id="WP_205361961.1">
    <property type="nucleotide sequence ID" value="NZ_JADKYB010000023.1"/>
</dbReference>
<reference evidence="2 3" key="1">
    <citation type="submission" date="2021-01" db="EMBL/GenBank/DDBJ databases">
        <title>Streptomyces acididurans sp. nov., isolated from a peat swamp forest soil.</title>
        <authorList>
            <person name="Chantavorakit T."/>
            <person name="Duangmal K."/>
        </authorList>
    </citation>
    <scope>NUCLEOTIDE SEQUENCE [LARGE SCALE GENOMIC DNA]</scope>
    <source>
        <strain evidence="2 3">KK5PA1</strain>
    </source>
</reference>
<protein>
    <submittedName>
        <fullName evidence="2">Uncharacterized protein</fullName>
    </submittedName>
</protein>
<keyword evidence="1" id="KW-0472">Membrane</keyword>
<keyword evidence="1" id="KW-1133">Transmembrane helix</keyword>
<proteinExistence type="predicted"/>
<name>A0ABS2U0S2_9ACTN</name>
<keyword evidence="1" id="KW-0812">Transmembrane</keyword>
<dbReference type="Proteomes" id="UP000749040">
    <property type="component" value="Unassembled WGS sequence"/>
</dbReference>
<evidence type="ECO:0000313" key="2">
    <source>
        <dbReference type="EMBL" id="MBM9509203.1"/>
    </source>
</evidence>
<organism evidence="2 3">
    <name type="scientific">Actinacidiphila acididurans</name>
    <dbReference type="NCBI Taxonomy" id="2784346"/>
    <lineage>
        <taxon>Bacteria</taxon>
        <taxon>Bacillati</taxon>
        <taxon>Actinomycetota</taxon>
        <taxon>Actinomycetes</taxon>
        <taxon>Kitasatosporales</taxon>
        <taxon>Streptomycetaceae</taxon>
        <taxon>Actinacidiphila</taxon>
    </lineage>
</organism>
<accession>A0ABS2U0S2</accession>
<dbReference type="EMBL" id="JADKYB010000023">
    <property type="protein sequence ID" value="MBM9509203.1"/>
    <property type="molecule type" value="Genomic_DNA"/>
</dbReference>